<dbReference type="Pfam" id="PF05188">
    <property type="entry name" value="MutS_II"/>
    <property type="match status" value="1"/>
</dbReference>
<dbReference type="SMART" id="SM00534">
    <property type="entry name" value="MUTSac"/>
    <property type="match status" value="1"/>
</dbReference>
<dbReference type="Gene3D" id="3.40.50.300">
    <property type="entry name" value="P-loop containing nucleotide triphosphate hydrolases"/>
    <property type="match status" value="1"/>
</dbReference>
<name>A0ABQ0UXN3_9LACT</name>
<keyword evidence="12" id="KW-1185">Reference proteome</keyword>
<dbReference type="PROSITE" id="PS00486">
    <property type="entry name" value="DNA_MISMATCH_REPAIR_2"/>
    <property type="match status" value="1"/>
</dbReference>
<comment type="function">
    <text evidence="7">This protein is involved in the repair of mismatches in DNA. It is possible that it carries out the mismatch recognition step. This protein has a weak ATPase activity.</text>
</comment>
<evidence type="ECO:0000313" key="12">
    <source>
        <dbReference type="Proteomes" id="UP000321425"/>
    </source>
</evidence>
<dbReference type="InterPro" id="IPR007861">
    <property type="entry name" value="DNA_mismatch_repair_MutS_clamp"/>
</dbReference>
<dbReference type="Gene3D" id="1.10.1420.10">
    <property type="match status" value="2"/>
</dbReference>
<dbReference type="PANTHER" id="PTHR11361:SF34">
    <property type="entry name" value="DNA MISMATCH REPAIR PROTEIN MSH1, MITOCHONDRIAL"/>
    <property type="match status" value="1"/>
</dbReference>
<evidence type="ECO:0000256" key="4">
    <source>
        <dbReference type="ARBA" id="ARBA00022840"/>
    </source>
</evidence>
<keyword evidence="5 7" id="KW-0238">DNA-binding</keyword>
<dbReference type="InterPro" id="IPR045076">
    <property type="entry name" value="MutS"/>
</dbReference>
<dbReference type="InterPro" id="IPR007696">
    <property type="entry name" value="DNA_mismatch_repair_MutS_core"/>
</dbReference>
<dbReference type="SUPFAM" id="SSF55271">
    <property type="entry name" value="DNA repair protein MutS, domain I"/>
    <property type="match status" value="1"/>
</dbReference>
<dbReference type="HAMAP" id="MF_00096">
    <property type="entry name" value="MutS"/>
    <property type="match status" value="1"/>
</dbReference>
<dbReference type="NCBIfam" id="NF003810">
    <property type="entry name" value="PRK05399.1"/>
    <property type="match status" value="1"/>
</dbReference>
<dbReference type="InterPro" id="IPR036678">
    <property type="entry name" value="MutS_con_dom_sf"/>
</dbReference>
<dbReference type="Pfam" id="PF05192">
    <property type="entry name" value="MutS_III"/>
    <property type="match status" value="1"/>
</dbReference>
<dbReference type="NCBIfam" id="TIGR01070">
    <property type="entry name" value="mutS1"/>
    <property type="match status" value="1"/>
</dbReference>
<dbReference type="SUPFAM" id="SSF48334">
    <property type="entry name" value="DNA repair protein MutS, domain III"/>
    <property type="match status" value="1"/>
</dbReference>
<dbReference type="InterPro" id="IPR007695">
    <property type="entry name" value="DNA_mismatch_repair_MutS-lik_N"/>
</dbReference>
<keyword evidence="2 7" id="KW-0547">Nucleotide-binding</keyword>
<dbReference type="PIRSF" id="PIRSF037677">
    <property type="entry name" value="DNA_mis_repair_Msh6"/>
    <property type="match status" value="1"/>
</dbReference>
<dbReference type="CDD" id="cd03284">
    <property type="entry name" value="ABC_MutS1"/>
    <property type="match status" value="1"/>
</dbReference>
<dbReference type="EMBL" id="BJUX01000012">
    <property type="protein sequence ID" value="GEK89270.1"/>
    <property type="molecule type" value="Genomic_DNA"/>
</dbReference>
<evidence type="ECO:0000313" key="11">
    <source>
        <dbReference type="EMBL" id="GEK89270.1"/>
    </source>
</evidence>
<organism evidence="11 12">
    <name type="scientific">Alkalibacterium putridalgicola</name>
    <dbReference type="NCBI Taxonomy" id="426703"/>
    <lineage>
        <taxon>Bacteria</taxon>
        <taxon>Bacillati</taxon>
        <taxon>Bacillota</taxon>
        <taxon>Bacilli</taxon>
        <taxon>Lactobacillales</taxon>
        <taxon>Carnobacteriaceae</taxon>
        <taxon>Alkalibacterium</taxon>
    </lineage>
</organism>
<keyword evidence="6 7" id="KW-0234">DNA repair</keyword>
<evidence type="ECO:0000256" key="5">
    <source>
        <dbReference type="ARBA" id="ARBA00023125"/>
    </source>
</evidence>
<evidence type="ECO:0000256" key="1">
    <source>
        <dbReference type="ARBA" id="ARBA00006271"/>
    </source>
</evidence>
<dbReference type="Pfam" id="PF00488">
    <property type="entry name" value="MutS_V"/>
    <property type="match status" value="1"/>
</dbReference>
<evidence type="ECO:0000256" key="9">
    <source>
        <dbReference type="RuleBase" id="RU003756"/>
    </source>
</evidence>
<dbReference type="SUPFAM" id="SSF53150">
    <property type="entry name" value="DNA repair protein MutS, domain II"/>
    <property type="match status" value="1"/>
</dbReference>
<dbReference type="Pfam" id="PF01624">
    <property type="entry name" value="MutS_I"/>
    <property type="match status" value="1"/>
</dbReference>
<accession>A0ABQ0UXN3</accession>
<dbReference type="InterPro" id="IPR036187">
    <property type="entry name" value="DNA_mismatch_repair_MutS_sf"/>
</dbReference>
<dbReference type="InterPro" id="IPR016151">
    <property type="entry name" value="DNA_mismatch_repair_MutS_N"/>
</dbReference>
<gene>
    <name evidence="7 11" type="primary">mutS</name>
    <name evidence="11" type="ORF">APU01nite_13090</name>
</gene>
<dbReference type="InterPro" id="IPR005748">
    <property type="entry name" value="DNA_mismatch_repair_MutS"/>
</dbReference>
<keyword evidence="3 7" id="KW-0227">DNA damage</keyword>
<dbReference type="InterPro" id="IPR027417">
    <property type="entry name" value="P-loop_NTPase"/>
</dbReference>
<evidence type="ECO:0000256" key="7">
    <source>
        <dbReference type="HAMAP-Rule" id="MF_00096"/>
    </source>
</evidence>
<evidence type="ECO:0000256" key="2">
    <source>
        <dbReference type="ARBA" id="ARBA00022741"/>
    </source>
</evidence>
<dbReference type="SUPFAM" id="SSF52540">
    <property type="entry name" value="P-loop containing nucleoside triphosphate hydrolases"/>
    <property type="match status" value="1"/>
</dbReference>
<dbReference type="PANTHER" id="PTHR11361">
    <property type="entry name" value="DNA MISMATCH REPAIR PROTEIN MUTS FAMILY MEMBER"/>
    <property type="match status" value="1"/>
</dbReference>
<comment type="caution">
    <text evidence="11">The sequence shown here is derived from an EMBL/GenBank/DDBJ whole genome shotgun (WGS) entry which is preliminary data.</text>
</comment>
<dbReference type="Pfam" id="PF05190">
    <property type="entry name" value="MutS_IV"/>
    <property type="match status" value="1"/>
</dbReference>
<dbReference type="Gene3D" id="3.40.1170.10">
    <property type="entry name" value="DNA repair protein MutS, domain I"/>
    <property type="match status" value="1"/>
</dbReference>
<dbReference type="Proteomes" id="UP000321425">
    <property type="component" value="Unassembled WGS sequence"/>
</dbReference>
<dbReference type="InterPro" id="IPR007860">
    <property type="entry name" value="DNA_mmatch_repair_MutS_con_dom"/>
</dbReference>
<feature type="binding site" evidence="7">
    <location>
        <begin position="613"/>
        <end position="620"/>
    </location>
    <ligand>
        <name>ATP</name>
        <dbReference type="ChEBI" id="CHEBI:30616"/>
    </ligand>
</feature>
<comment type="similarity">
    <text evidence="1 7 9">Belongs to the DNA mismatch repair MutS family.</text>
</comment>
<dbReference type="Gene3D" id="3.30.420.110">
    <property type="entry name" value="MutS, connector domain"/>
    <property type="match status" value="1"/>
</dbReference>
<sequence>MIEVPQKTKQTPMMQQYLDIKKQYPHAYLFYRLGDFYELFFEDAVEVSRLLELTLTSRNKNADEQIPMCGVPHHSAKGYIDTLIDMGHKVAICEQVEDPKTTKGMVKREVVQVVTPGTVMQSKAVDAKENNYIAAVMELDETIGIALADLTTGEMKVTHVGETGAAISELTSLNCREVIFLPGKFLEMQESLKNRWNMSISHAGEETVRHKLSHLTQKFEHSKLKPVIDLLLSYLSDTQMRRLDHLQEIEEYETSQFLIFGQEARRNLELSASLRDGSKNGTLLWLLDETKTAMGGRMLKSWLDKPLIQKNNIEERLDLVESLLNHFFERSDLKEILKKVYDLERLAGRTAFGTVNARDLVQLKHSLEQIPLIKEIVELLNDSGDWSAYLNQLDPIQDVRELIERAIEDEPPLSTTDGEIIKEGYHQQLDEYKEAMTNGKQWMAELEQRERKATGIKNLKIGFNKVFGYYIEVSKANVPKLEEGRYERKQTLTNAERYSTPELKEKESLILEAEEKSKNLEYELFVEVRNQVKNQIDRLQQLAKVIAHIDVLQSFATVSEEYNYVRPSFSLDSQDVAIYKGRHPVVEKVMGEQAYVPNDVELIDETSVLLITGPNMSGKSTYMRQLALTIIMAQMGCFVPAEKAQLPIFDRLYTRIGAMDDLIGGQSTFMVEMTETNQALANATPKSLLLFDEIGRGTATYDGMALAEAIIEYVHDKIKAKTLFSTHYHELTVLDERLPKLKNVHVGAVEEDGDLVFLHQMLPGPADKSYGVQVAKLAGLPHPLLKRAENILNELEMKEEHLFEDEKVGQTTEVETQASSQEQLSLFGSLDKNEKAVIEQLEKMNILATTPLDAIQILSELQQKLKDQE</sequence>
<evidence type="ECO:0000256" key="6">
    <source>
        <dbReference type="ARBA" id="ARBA00023204"/>
    </source>
</evidence>
<dbReference type="InterPro" id="IPR000432">
    <property type="entry name" value="DNA_mismatch_repair_MutS_C"/>
</dbReference>
<keyword evidence="4 7" id="KW-0067">ATP-binding</keyword>
<evidence type="ECO:0000256" key="3">
    <source>
        <dbReference type="ARBA" id="ARBA00022763"/>
    </source>
</evidence>
<protein>
    <recommendedName>
        <fullName evidence="7 8">DNA mismatch repair protein MutS</fullName>
    </recommendedName>
</protein>
<reference evidence="11 12" key="1">
    <citation type="submission" date="2019-07" db="EMBL/GenBank/DDBJ databases">
        <title>Whole genome shotgun sequence of Alkalibacterium putridalgicola NBRC 103243.</title>
        <authorList>
            <person name="Hosoyama A."/>
            <person name="Uohara A."/>
            <person name="Ohji S."/>
            <person name="Ichikawa N."/>
        </authorList>
    </citation>
    <scope>NUCLEOTIDE SEQUENCE [LARGE SCALE GENOMIC DNA]</scope>
    <source>
        <strain evidence="11 12">NBRC 103243</strain>
    </source>
</reference>
<proteinExistence type="inferred from homology"/>
<dbReference type="SMART" id="SM00533">
    <property type="entry name" value="MUTSd"/>
    <property type="match status" value="1"/>
</dbReference>
<feature type="domain" description="DNA mismatch repair proteins mutS family" evidence="10">
    <location>
        <begin position="687"/>
        <end position="703"/>
    </location>
</feature>
<dbReference type="InterPro" id="IPR017261">
    <property type="entry name" value="DNA_mismatch_repair_MutS/MSH"/>
</dbReference>
<evidence type="ECO:0000259" key="10">
    <source>
        <dbReference type="PROSITE" id="PS00486"/>
    </source>
</evidence>
<evidence type="ECO:0000256" key="8">
    <source>
        <dbReference type="NCBIfam" id="TIGR01070"/>
    </source>
</evidence>